<dbReference type="AlphaFoldDB" id="A0A2H3UBA5"/>
<evidence type="ECO:0000313" key="2">
    <source>
        <dbReference type="Proteomes" id="UP000219369"/>
    </source>
</evidence>
<reference evidence="2" key="1">
    <citation type="submission" date="2016-09" db="EMBL/GenBank/DDBJ databases">
        <authorList>
            <person name="Guldener U."/>
        </authorList>
    </citation>
    <scope>NUCLEOTIDE SEQUENCE [LARGE SCALE GENOMIC DNA]</scope>
    <source>
        <strain evidence="2">V64-1</strain>
    </source>
</reference>
<sequence>MQLLHRSTTRRTLIWLKKIFCQLDTDVYNFMARFLLKDDDWIRHVLAIHNPHGVRPLPSVVGADIKRVLEGRANGAYLALMVHDWSGKCCATAEKLFLSLRDYVYDNVTSEVFFIETGITLHIGDVVQAGQWVTMQDPSRLFQVHDGHFITRILYCGDDSLYELGPESIRTIGANMLAQPQAATAVCSVRVFARHGKSVERVFIRPGECRRVIHEGAPGWRIVA</sequence>
<protein>
    <submittedName>
        <fullName evidence="1">Uncharacterized protein</fullName>
    </submittedName>
</protein>
<proteinExistence type="predicted"/>
<name>A0A2H3UBA5_FUSOX</name>
<dbReference type="EMBL" id="FMJY01000009">
    <property type="protein sequence ID" value="SCO91209.1"/>
    <property type="molecule type" value="Genomic_DNA"/>
</dbReference>
<accession>A0A2H3UBA5</accession>
<dbReference type="Proteomes" id="UP000219369">
    <property type="component" value="Unassembled WGS sequence"/>
</dbReference>
<dbReference type="OrthoDB" id="4968916at2759"/>
<organism evidence="1 2">
    <name type="scientific">Fusarium oxysporum</name>
    <name type="common">Fusarium vascular wilt</name>
    <dbReference type="NCBI Taxonomy" id="5507"/>
    <lineage>
        <taxon>Eukaryota</taxon>
        <taxon>Fungi</taxon>
        <taxon>Dikarya</taxon>
        <taxon>Ascomycota</taxon>
        <taxon>Pezizomycotina</taxon>
        <taxon>Sordariomycetes</taxon>
        <taxon>Hypocreomycetidae</taxon>
        <taxon>Hypocreales</taxon>
        <taxon>Nectriaceae</taxon>
        <taxon>Fusarium</taxon>
        <taxon>Fusarium oxysporum species complex</taxon>
    </lineage>
</organism>
<evidence type="ECO:0000313" key="1">
    <source>
        <dbReference type="EMBL" id="SCO91209.1"/>
    </source>
</evidence>
<gene>
    <name evidence="1" type="ORF">FRV6_15337</name>
</gene>